<keyword evidence="1" id="KW-0472">Membrane</keyword>
<keyword evidence="1" id="KW-0812">Transmembrane</keyword>
<dbReference type="EMBL" id="MN739947">
    <property type="protein sequence ID" value="QHT79268.1"/>
    <property type="molecule type" value="Genomic_DNA"/>
</dbReference>
<keyword evidence="1" id="KW-1133">Transmembrane helix</keyword>
<protein>
    <submittedName>
        <fullName evidence="2">Uncharacterized protein</fullName>
    </submittedName>
</protein>
<evidence type="ECO:0000256" key="1">
    <source>
        <dbReference type="SAM" id="Phobius"/>
    </source>
</evidence>
<proteinExistence type="predicted"/>
<accession>A0A6C0HF81</accession>
<sequence>MIWLLAALLSTAYGQACVCSVQGAYPANWTGGIYTKPNGCVIGDKYTMPHSYPHAQICNACVADTCTCCRGTDNNYPRGINPLDSVAAKEPPEDKRFDPMIVLYVFSPVFVPFAIAALMITAGCLYIAILFLLDCCCCCCCKKPDLDLREPVVLEQVKVVA</sequence>
<evidence type="ECO:0000313" key="2">
    <source>
        <dbReference type="EMBL" id="QHT79268.1"/>
    </source>
</evidence>
<reference evidence="2" key="1">
    <citation type="journal article" date="2020" name="Nature">
        <title>Giant virus diversity and host interactions through global metagenomics.</title>
        <authorList>
            <person name="Schulz F."/>
            <person name="Roux S."/>
            <person name="Paez-Espino D."/>
            <person name="Jungbluth S."/>
            <person name="Walsh D.A."/>
            <person name="Denef V.J."/>
            <person name="McMahon K.D."/>
            <person name="Konstantinidis K.T."/>
            <person name="Eloe-Fadrosh E.A."/>
            <person name="Kyrpides N.C."/>
            <person name="Woyke T."/>
        </authorList>
    </citation>
    <scope>NUCLEOTIDE SEQUENCE</scope>
    <source>
        <strain evidence="2">GVMAG-M-3300023179-99</strain>
    </source>
</reference>
<feature type="transmembrane region" description="Helical" evidence="1">
    <location>
        <begin position="101"/>
        <end position="133"/>
    </location>
</feature>
<name>A0A6C0HF81_9ZZZZ</name>
<organism evidence="2">
    <name type="scientific">viral metagenome</name>
    <dbReference type="NCBI Taxonomy" id="1070528"/>
    <lineage>
        <taxon>unclassified sequences</taxon>
        <taxon>metagenomes</taxon>
        <taxon>organismal metagenomes</taxon>
    </lineage>
</organism>
<dbReference type="AlphaFoldDB" id="A0A6C0HF81"/>